<organism evidence="1 3">
    <name type="scientific">Ustilago bromivora</name>
    <dbReference type="NCBI Taxonomy" id="307758"/>
    <lineage>
        <taxon>Eukaryota</taxon>
        <taxon>Fungi</taxon>
        <taxon>Dikarya</taxon>
        <taxon>Basidiomycota</taxon>
        <taxon>Ustilaginomycotina</taxon>
        <taxon>Ustilaginomycetes</taxon>
        <taxon>Ustilaginales</taxon>
        <taxon>Ustilaginaceae</taxon>
        <taxon>Ustilago</taxon>
    </lineage>
</organism>
<dbReference type="InterPro" id="IPR013183">
    <property type="entry name" value="Hsk3-like"/>
</dbReference>
<dbReference type="Pfam" id="PF08227">
    <property type="entry name" value="DASH_Hsk3"/>
    <property type="match status" value="1"/>
</dbReference>
<keyword evidence="4" id="KW-1185">Reference proteome</keyword>
<gene>
    <name evidence="2" type="ORF">UBRO2_04928</name>
    <name evidence="1" type="ORF">UBRO_05880</name>
</gene>
<proteinExistence type="predicted"/>
<dbReference type="GO" id="GO:0042729">
    <property type="term" value="C:DASH complex"/>
    <property type="evidence" value="ECO:0007669"/>
    <property type="project" value="TreeGrafter"/>
</dbReference>
<sequence length="112" mass="12158">MITSTTDISHTNVSLPSSSDKTIAARSPVLINMIPQVSSNATSLSTKERHYAQLAGKLGTLANTFETTKQHLNLAAEQAFYMRKLGIAQASTFMAVLHEVDREQEASPTHEA</sequence>
<dbReference type="AlphaFoldDB" id="A0A1K0GAJ5"/>
<dbReference type="EMBL" id="LT558131">
    <property type="protein sequence ID" value="SAM84915.1"/>
    <property type="molecule type" value="Genomic_DNA"/>
</dbReference>
<dbReference type="PANTHER" id="PTHR28289:SF1">
    <property type="entry name" value="DASH COMPLEX SUBUNIT HSK3"/>
    <property type="match status" value="1"/>
</dbReference>
<name>A0A1K0GAJ5_9BASI</name>
<dbReference type="Proteomes" id="UP000179920">
    <property type="component" value="Chromosome XV"/>
</dbReference>
<dbReference type="InterPro" id="IPR042332">
    <property type="entry name" value="Hsk3"/>
</dbReference>
<reference evidence="3" key="1">
    <citation type="submission" date="2016-04" db="EMBL/GenBank/DDBJ databases">
        <authorList>
            <person name="Guldener U."/>
            <person name="Guldener U."/>
        </authorList>
    </citation>
    <scope>NUCLEOTIDE SEQUENCE [LARGE SCALE GENOMIC DNA]</scope>
    <source>
        <strain evidence="3">UB2112</strain>
    </source>
</reference>
<evidence type="ECO:0000313" key="2">
    <source>
        <dbReference type="EMBL" id="SYW82806.1"/>
    </source>
</evidence>
<reference evidence="1" key="2">
    <citation type="submission" date="2016-04" db="EMBL/GenBank/DDBJ databases">
        <authorList>
            <person name="Evans L.H."/>
            <person name="Alamgir A."/>
            <person name="Owens N."/>
            <person name="Weber N.D."/>
            <person name="Virtaneva K."/>
            <person name="Barbian K."/>
            <person name="Babar A."/>
            <person name="Rosenke K."/>
        </authorList>
    </citation>
    <scope>NUCLEOTIDE SEQUENCE</scope>
    <source>
        <strain evidence="1">UB2112</strain>
    </source>
</reference>
<dbReference type="GO" id="GO:0008608">
    <property type="term" value="P:attachment of spindle microtubules to kinetochore"/>
    <property type="evidence" value="ECO:0007669"/>
    <property type="project" value="InterPro"/>
</dbReference>
<evidence type="ECO:0000313" key="3">
    <source>
        <dbReference type="Proteomes" id="UP000179920"/>
    </source>
</evidence>
<dbReference type="PANTHER" id="PTHR28289">
    <property type="entry name" value="DASH COMPLEX SUBUNIT HSK3"/>
    <property type="match status" value="1"/>
</dbReference>
<dbReference type="GO" id="GO:0051010">
    <property type="term" value="F:microtubule plus-end binding"/>
    <property type="evidence" value="ECO:0007669"/>
    <property type="project" value="TreeGrafter"/>
</dbReference>
<evidence type="ECO:0000313" key="1">
    <source>
        <dbReference type="EMBL" id="SAM84915.1"/>
    </source>
</evidence>
<accession>A0A1K0GAJ5</accession>
<reference evidence="2" key="3">
    <citation type="submission" date="2018-08" db="EMBL/GenBank/DDBJ databases">
        <authorList>
            <person name="Guldener U."/>
        </authorList>
    </citation>
    <scope>NUCLEOTIDE SEQUENCE</scope>
    <source>
        <strain evidence="2">UB2</strain>
    </source>
</reference>
<protein>
    <submittedName>
        <fullName evidence="1">Uncharacterized protein</fullName>
    </submittedName>
</protein>
<dbReference type="Proteomes" id="UP000658997">
    <property type="component" value="Unassembled WGS sequence"/>
</dbReference>
<dbReference type="EMBL" id="ULHB01000130">
    <property type="protein sequence ID" value="SYW82806.1"/>
    <property type="molecule type" value="Genomic_DNA"/>
</dbReference>
<evidence type="ECO:0000313" key="4">
    <source>
        <dbReference type="Proteomes" id="UP000658997"/>
    </source>
</evidence>
<dbReference type="OrthoDB" id="3358869at2759"/>